<dbReference type="OrthoDB" id="1436350at2759"/>
<dbReference type="Pfam" id="PF01535">
    <property type="entry name" value="PPR"/>
    <property type="match status" value="2"/>
</dbReference>
<protein>
    <submittedName>
        <fullName evidence="1">Uncharacterized protein</fullName>
    </submittedName>
</protein>
<dbReference type="EMBL" id="PGOL01001723">
    <property type="protein sequence ID" value="PKI55188.1"/>
    <property type="molecule type" value="Genomic_DNA"/>
</dbReference>
<accession>A0A2I0JG26</accession>
<dbReference type="NCBIfam" id="TIGR00756">
    <property type="entry name" value="PPR"/>
    <property type="match status" value="3"/>
</dbReference>
<reference evidence="1 2" key="1">
    <citation type="submission" date="2017-11" db="EMBL/GenBank/DDBJ databases">
        <title>De-novo sequencing of pomegranate (Punica granatum L.) genome.</title>
        <authorList>
            <person name="Akparov Z."/>
            <person name="Amiraslanov A."/>
            <person name="Hajiyeva S."/>
            <person name="Abbasov M."/>
            <person name="Kaur K."/>
            <person name="Hamwieh A."/>
            <person name="Solovyev V."/>
            <person name="Salamov A."/>
            <person name="Braich B."/>
            <person name="Kosarev P."/>
            <person name="Mahmoud A."/>
            <person name="Hajiyev E."/>
            <person name="Babayeva S."/>
            <person name="Izzatullayeva V."/>
            <person name="Mammadov A."/>
            <person name="Mammadov A."/>
            <person name="Sharifova S."/>
            <person name="Ojaghi J."/>
            <person name="Eynullazada K."/>
            <person name="Bayramov B."/>
            <person name="Abdulazimova A."/>
            <person name="Shahmuradov I."/>
        </authorList>
    </citation>
    <scope>NUCLEOTIDE SEQUENCE [LARGE SCALE GENOMIC DNA]</scope>
    <source>
        <strain evidence="2">cv. AG2017</strain>
        <tissue evidence="1">Leaf</tissue>
    </source>
</reference>
<dbReference type="InterPro" id="IPR002885">
    <property type="entry name" value="PPR_rpt"/>
</dbReference>
<organism evidence="1 2">
    <name type="scientific">Punica granatum</name>
    <name type="common">Pomegranate</name>
    <dbReference type="NCBI Taxonomy" id="22663"/>
    <lineage>
        <taxon>Eukaryota</taxon>
        <taxon>Viridiplantae</taxon>
        <taxon>Streptophyta</taxon>
        <taxon>Embryophyta</taxon>
        <taxon>Tracheophyta</taxon>
        <taxon>Spermatophyta</taxon>
        <taxon>Magnoliopsida</taxon>
        <taxon>eudicotyledons</taxon>
        <taxon>Gunneridae</taxon>
        <taxon>Pentapetalae</taxon>
        <taxon>rosids</taxon>
        <taxon>malvids</taxon>
        <taxon>Myrtales</taxon>
        <taxon>Lythraceae</taxon>
        <taxon>Punica</taxon>
    </lineage>
</organism>
<dbReference type="STRING" id="22663.A0A2I0JG26"/>
<dbReference type="InterPro" id="IPR046960">
    <property type="entry name" value="PPR_At4g14850-like_plant"/>
</dbReference>
<comment type="caution">
    <text evidence="1">The sequence shown here is derived from an EMBL/GenBank/DDBJ whole genome shotgun (WGS) entry which is preliminary data.</text>
</comment>
<evidence type="ECO:0000313" key="1">
    <source>
        <dbReference type="EMBL" id="PKI55188.1"/>
    </source>
</evidence>
<keyword evidence="2" id="KW-1185">Reference proteome</keyword>
<dbReference type="GO" id="GO:0003723">
    <property type="term" value="F:RNA binding"/>
    <property type="evidence" value="ECO:0007669"/>
    <property type="project" value="InterPro"/>
</dbReference>
<dbReference type="PANTHER" id="PTHR47926">
    <property type="entry name" value="PENTATRICOPEPTIDE REPEAT-CONTAINING PROTEIN"/>
    <property type="match status" value="1"/>
</dbReference>
<dbReference type="GO" id="GO:0009451">
    <property type="term" value="P:RNA modification"/>
    <property type="evidence" value="ECO:0007669"/>
    <property type="project" value="InterPro"/>
</dbReference>
<gene>
    <name evidence="1" type="ORF">CRG98_024479</name>
</gene>
<proteinExistence type="predicted"/>
<evidence type="ECO:0000313" key="2">
    <source>
        <dbReference type="Proteomes" id="UP000233551"/>
    </source>
</evidence>
<name>A0A2I0JG26_PUNGR</name>
<dbReference type="GeneID" id="116214540"/>
<dbReference type="PROSITE" id="PS51375">
    <property type="entry name" value="PPR"/>
    <property type="match status" value="2"/>
</dbReference>
<dbReference type="Proteomes" id="UP000233551">
    <property type="component" value="Unassembled WGS sequence"/>
</dbReference>
<sequence length="215" mass="23829">MPKRNEVSCYVMISRYIQNGFHEEALTLFSRMIRDGIKLIIFCLLSIISVLSAVKALQAGMNVHAHVLKTGVDAYVYISSALIGLYCKCGNTRARRLVFDSVASKDEFYWNSMISGYNLNGQMEEAEKLFQIAPTRGNITWNSIISGYMEIGQFVEVSEVMNRMLLSGEVLSEMTFSSVLSACSRTASLKKGKNSHGKAIKLGFVGDVRVGTVLN</sequence>
<dbReference type="AlphaFoldDB" id="A0A2I0JG26"/>
<dbReference type="Pfam" id="PF13041">
    <property type="entry name" value="PPR_2"/>
    <property type="match status" value="1"/>
</dbReference>
<dbReference type="InterPro" id="IPR011990">
    <property type="entry name" value="TPR-like_helical_dom_sf"/>
</dbReference>
<dbReference type="Gene3D" id="1.25.40.10">
    <property type="entry name" value="Tetratricopeptide repeat domain"/>
    <property type="match status" value="2"/>
</dbReference>